<evidence type="ECO:0000313" key="4">
    <source>
        <dbReference type="Proteomes" id="UP000663823"/>
    </source>
</evidence>
<evidence type="ECO:0008006" key="5">
    <source>
        <dbReference type="Google" id="ProtNLM"/>
    </source>
</evidence>
<protein>
    <recommendedName>
        <fullName evidence="5">Gag-like protein</fullName>
    </recommendedName>
</protein>
<dbReference type="Proteomes" id="UP000663823">
    <property type="component" value="Unassembled WGS sequence"/>
</dbReference>
<reference evidence="3" key="1">
    <citation type="submission" date="2021-02" db="EMBL/GenBank/DDBJ databases">
        <authorList>
            <person name="Nowell W R."/>
        </authorList>
    </citation>
    <scope>NUCLEOTIDE SEQUENCE</scope>
</reference>
<dbReference type="EMBL" id="CAJOAX010016826">
    <property type="protein sequence ID" value="CAF4167924.1"/>
    <property type="molecule type" value="Genomic_DNA"/>
</dbReference>
<dbReference type="AlphaFoldDB" id="A0A819Z3D2"/>
<organism evidence="3 4">
    <name type="scientific">Rotaria sordida</name>
    <dbReference type="NCBI Taxonomy" id="392033"/>
    <lineage>
        <taxon>Eukaryota</taxon>
        <taxon>Metazoa</taxon>
        <taxon>Spiralia</taxon>
        <taxon>Gnathifera</taxon>
        <taxon>Rotifera</taxon>
        <taxon>Eurotatoria</taxon>
        <taxon>Bdelloidea</taxon>
        <taxon>Philodinida</taxon>
        <taxon>Philodinidae</taxon>
        <taxon>Rotaria</taxon>
    </lineage>
</organism>
<dbReference type="OrthoDB" id="10015407at2759"/>
<proteinExistence type="predicted"/>
<evidence type="ECO:0000313" key="3">
    <source>
        <dbReference type="EMBL" id="CAF4167924.1"/>
    </source>
</evidence>
<feature type="region of interest" description="Disordered" evidence="1">
    <location>
        <begin position="569"/>
        <end position="606"/>
    </location>
</feature>
<name>A0A819Z3D2_9BILA</name>
<evidence type="ECO:0000313" key="2">
    <source>
        <dbReference type="EMBL" id="CAF1480892.1"/>
    </source>
</evidence>
<dbReference type="Proteomes" id="UP000663882">
    <property type="component" value="Unassembled WGS sequence"/>
</dbReference>
<dbReference type="EMBL" id="CAJNOO010008348">
    <property type="protein sequence ID" value="CAF1480892.1"/>
    <property type="molecule type" value="Genomic_DNA"/>
</dbReference>
<comment type="caution">
    <text evidence="3">The sequence shown here is derived from an EMBL/GenBank/DDBJ whole genome shotgun (WGS) entry which is preliminary data.</text>
</comment>
<accession>A0A819Z3D2</accession>
<sequence length="606" mass="70015">MNINLVPTAQLNSNEVEMNGQYSSSELQQQYYAQSTTDYDQYNIQQKNDLLRSLAQHPNMLNDFFQFLEYTRARSIQQSCLPVFNNLRNQNQNQHQIPSILNLEVDNQYKSSTPKRVRPLNDSNGSISTIPKQQKTSQHNPIQTEGTTTTDQRIREPLPFVQLKRAVSSNLPCFFIEFEQPTTSHQLPSAFEARSIVEKHFKELNVNIQQFSLVGWSGKRLKLGVNNKKDYMTLVTTEKWPTTVKSIPVKIIKPNYVPDCFALVVRYVPRDLEIETVKEEINRTITSADNIKQIHYAYVRRTNDFRFTVTDLTEYNSALELGRISICNHWLSITPFLSGNRMTYCTKCWRIGHVRDQCKTNIQRCRVCLEEITRKEEHQCTNIPKCAQCDGEHHSLHSQCHIIQKYRADLKEDVIKAVESGKLQRINYPKQPTFSVNNQEFPPMNEHNKSQQQPAWNHTRTETRNNDTSNVTQVLAVINENLVAMRESNMRVEEKLEKIDVKVNQTALDAELHQTTLDKLIDNIQSLIEHILWPVTGQVKPDLLQSSNGLQSILTKLGQLKASLRDDYKIRRKRAESPPPTHEKSNTLKERKKQINSGASSITNQS</sequence>
<feature type="compositionally biased region" description="Polar residues" evidence="1">
    <location>
        <begin position="595"/>
        <end position="606"/>
    </location>
</feature>
<feature type="region of interest" description="Disordered" evidence="1">
    <location>
        <begin position="129"/>
        <end position="150"/>
    </location>
</feature>
<feature type="region of interest" description="Disordered" evidence="1">
    <location>
        <begin position="445"/>
        <end position="467"/>
    </location>
</feature>
<gene>
    <name evidence="3" type="ORF">OTI717_LOCUS37051</name>
    <name evidence="2" type="ORF">RFH988_LOCUS37982</name>
</gene>
<evidence type="ECO:0000256" key="1">
    <source>
        <dbReference type="SAM" id="MobiDB-lite"/>
    </source>
</evidence>